<evidence type="ECO:0000256" key="1">
    <source>
        <dbReference type="ARBA" id="ARBA00022741"/>
    </source>
</evidence>
<proteinExistence type="predicted"/>
<keyword evidence="1" id="KW-0547">Nucleotide-binding</keyword>
<name>A0AAW0GYI1_MYOGA</name>
<dbReference type="Proteomes" id="UP001488838">
    <property type="component" value="Unassembled WGS sequence"/>
</dbReference>
<dbReference type="GO" id="GO:0005524">
    <property type="term" value="F:ATP binding"/>
    <property type="evidence" value="ECO:0007669"/>
    <property type="project" value="UniProtKB-KW"/>
</dbReference>
<dbReference type="EMBL" id="JBBHLL010002361">
    <property type="protein sequence ID" value="KAK7795445.1"/>
    <property type="molecule type" value="Genomic_DNA"/>
</dbReference>
<accession>A0AAW0GYI1</accession>
<dbReference type="InterPro" id="IPR027417">
    <property type="entry name" value="P-loop_NTPase"/>
</dbReference>
<dbReference type="Gene3D" id="3.40.50.300">
    <property type="entry name" value="P-loop containing nucleotide triphosphate hydrolases"/>
    <property type="match status" value="1"/>
</dbReference>
<dbReference type="InterPro" id="IPR050173">
    <property type="entry name" value="ABC_transporter_C-like"/>
</dbReference>
<evidence type="ECO:0000313" key="4">
    <source>
        <dbReference type="Proteomes" id="UP001488838"/>
    </source>
</evidence>
<dbReference type="GO" id="GO:0016324">
    <property type="term" value="C:apical plasma membrane"/>
    <property type="evidence" value="ECO:0007669"/>
    <property type="project" value="TreeGrafter"/>
</dbReference>
<protein>
    <submittedName>
        <fullName evidence="3">Uncharacterized protein</fullName>
    </submittedName>
</protein>
<dbReference type="GO" id="GO:0042626">
    <property type="term" value="F:ATPase-coupled transmembrane transporter activity"/>
    <property type="evidence" value="ECO:0007669"/>
    <property type="project" value="TreeGrafter"/>
</dbReference>
<evidence type="ECO:0000313" key="3">
    <source>
        <dbReference type="EMBL" id="KAK7795445.1"/>
    </source>
</evidence>
<gene>
    <name evidence="3" type="ORF">U0070_009063</name>
</gene>
<keyword evidence="2" id="KW-0067">ATP-binding</keyword>
<keyword evidence="4" id="KW-1185">Reference proteome</keyword>
<dbReference type="AlphaFoldDB" id="A0AAW0GYI1"/>
<dbReference type="PANTHER" id="PTHR24223">
    <property type="entry name" value="ATP-BINDING CASSETTE SUB-FAMILY C"/>
    <property type="match status" value="1"/>
</dbReference>
<sequence length="87" mass="9780">MLGEMENVHGHITIKGTTAYVPQQSWIQNGTIKDNILFGSEFNEKKYQQVLEACALLPDLEMLPGRDMAEIGEKVLGARDLEGYRNN</sequence>
<reference evidence="3 4" key="1">
    <citation type="journal article" date="2023" name="bioRxiv">
        <title>Conserved and derived expression patterns and positive selection on dental genes reveal complex evolutionary context of ever-growing rodent molars.</title>
        <authorList>
            <person name="Calamari Z.T."/>
            <person name="Song A."/>
            <person name="Cohen E."/>
            <person name="Akter M."/>
            <person name="Roy R.D."/>
            <person name="Hallikas O."/>
            <person name="Christensen M.M."/>
            <person name="Li P."/>
            <person name="Marangoni P."/>
            <person name="Jernvall J."/>
            <person name="Klein O.D."/>
        </authorList>
    </citation>
    <scope>NUCLEOTIDE SEQUENCE [LARGE SCALE GENOMIC DNA]</scope>
    <source>
        <strain evidence="3">V071</strain>
    </source>
</reference>
<dbReference type="SUPFAM" id="SSF52540">
    <property type="entry name" value="P-loop containing nucleoside triphosphate hydrolases"/>
    <property type="match status" value="1"/>
</dbReference>
<comment type="caution">
    <text evidence="3">The sequence shown here is derived from an EMBL/GenBank/DDBJ whole genome shotgun (WGS) entry which is preliminary data.</text>
</comment>
<dbReference type="PANTHER" id="PTHR24223:SF176">
    <property type="entry name" value="ATP-BINDING CASSETTE SUB-FAMILY C MEMBER 2"/>
    <property type="match status" value="1"/>
</dbReference>
<evidence type="ECO:0000256" key="2">
    <source>
        <dbReference type="ARBA" id="ARBA00022840"/>
    </source>
</evidence>
<organism evidence="3 4">
    <name type="scientific">Myodes glareolus</name>
    <name type="common">Bank vole</name>
    <name type="synonym">Clethrionomys glareolus</name>
    <dbReference type="NCBI Taxonomy" id="447135"/>
    <lineage>
        <taxon>Eukaryota</taxon>
        <taxon>Metazoa</taxon>
        <taxon>Chordata</taxon>
        <taxon>Craniata</taxon>
        <taxon>Vertebrata</taxon>
        <taxon>Euteleostomi</taxon>
        <taxon>Mammalia</taxon>
        <taxon>Eutheria</taxon>
        <taxon>Euarchontoglires</taxon>
        <taxon>Glires</taxon>
        <taxon>Rodentia</taxon>
        <taxon>Myomorpha</taxon>
        <taxon>Muroidea</taxon>
        <taxon>Cricetidae</taxon>
        <taxon>Arvicolinae</taxon>
        <taxon>Myodes</taxon>
    </lineage>
</organism>